<feature type="region of interest" description="Disordered" evidence="1">
    <location>
        <begin position="162"/>
        <end position="202"/>
    </location>
</feature>
<keyword evidence="5" id="KW-1185">Reference proteome</keyword>
<dbReference type="RefSeq" id="WP_039720703.1">
    <property type="nucleotide sequence ID" value="NZ_CP037899.1"/>
</dbReference>
<evidence type="ECO:0000313" key="3">
    <source>
        <dbReference type="EMBL" id="KIE59450.1"/>
    </source>
</evidence>
<dbReference type="KEGG" id="mkc:kam1_1330"/>
<gene>
    <name evidence="3" type="ORF">A946_01870</name>
    <name evidence="4" type="ORF">kam1_1330</name>
</gene>
<dbReference type="OrthoDB" id="183020at2"/>
<dbReference type="Proteomes" id="UP000031594">
    <property type="component" value="Unassembled WGS sequence"/>
</dbReference>
<feature type="chain" id="PRO_5043522998" evidence="2">
    <location>
        <begin position="24"/>
        <end position="344"/>
    </location>
</feature>
<evidence type="ECO:0000313" key="5">
    <source>
        <dbReference type="Proteomes" id="UP000031594"/>
    </source>
</evidence>
<keyword evidence="2" id="KW-0732">Signal</keyword>
<proteinExistence type="predicted"/>
<accession>A0A0C1V6T0</accession>
<name>A0A0C1V6T0_9BACT</name>
<protein>
    <submittedName>
        <fullName evidence="4">Uncharacterized protein</fullName>
    </submittedName>
</protein>
<reference evidence="4" key="2">
    <citation type="journal article" date="2019" name="BMC Genomics">
        <title>Complete genome sequence analysis of the thermoacidophilic verrucomicrobial methanotroph 'Candidatus Methylacidiphilum kamchatkense' strain Kam1 and comparison with its closest relatives.</title>
        <authorList>
            <person name="Kruse T."/>
            <person name="Ratnadevi C.M."/>
            <person name="Erikstad H.A."/>
            <person name="Birkeland N.K."/>
        </authorList>
    </citation>
    <scope>NUCLEOTIDE SEQUENCE</scope>
    <source>
        <strain evidence="4">Kam1</strain>
    </source>
</reference>
<dbReference type="EMBL" id="CP037899">
    <property type="protein sequence ID" value="QDQ42555.1"/>
    <property type="molecule type" value="Genomic_DNA"/>
</dbReference>
<dbReference type="AlphaFoldDB" id="A0A0C1V6T0"/>
<evidence type="ECO:0000256" key="1">
    <source>
        <dbReference type="SAM" id="MobiDB-lite"/>
    </source>
</evidence>
<evidence type="ECO:0000313" key="6">
    <source>
        <dbReference type="Proteomes" id="UP000315925"/>
    </source>
</evidence>
<reference evidence="6" key="3">
    <citation type="submission" date="2019-03" db="EMBL/GenBank/DDBJ databases">
        <title>Complete genome of Methylacidiphilum kamchatkense Kam1.</title>
        <authorList>
            <person name="Kruse T."/>
            <person name="Murarilal Ratnadevi C."/>
            <person name="Erikstad H.-A."/>
            <person name="Birkeland N.-K."/>
        </authorList>
    </citation>
    <scope>NUCLEOTIDE SEQUENCE [LARGE SCALE GENOMIC DNA]</scope>
    <source>
        <strain evidence="6">kam1</strain>
    </source>
</reference>
<evidence type="ECO:0000313" key="4">
    <source>
        <dbReference type="EMBL" id="QDQ42555.1"/>
    </source>
</evidence>
<feature type="signal peptide" evidence="2">
    <location>
        <begin position="1"/>
        <end position="23"/>
    </location>
</feature>
<dbReference type="Proteomes" id="UP000315925">
    <property type="component" value="Chromosome"/>
</dbReference>
<evidence type="ECO:0000256" key="2">
    <source>
        <dbReference type="SAM" id="SignalP"/>
    </source>
</evidence>
<organism evidence="4 6">
    <name type="scientific">Methylacidiphilum kamchatkense Kam1</name>
    <dbReference type="NCBI Taxonomy" id="1202785"/>
    <lineage>
        <taxon>Bacteria</taxon>
        <taxon>Pseudomonadati</taxon>
        <taxon>Verrucomicrobiota</taxon>
        <taxon>Methylacidiphilae</taxon>
        <taxon>Methylacidiphilales</taxon>
        <taxon>Methylacidiphilaceae</taxon>
        <taxon>Methylacidiphilum (ex Ratnadevi et al. 2023)</taxon>
    </lineage>
</organism>
<feature type="compositionally biased region" description="Acidic residues" evidence="1">
    <location>
        <begin position="181"/>
        <end position="192"/>
    </location>
</feature>
<dbReference type="EMBL" id="JQNX01000001">
    <property type="protein sequence ID" value="KIE59450.1"/>
    <property type="molecule type" value="Genomic_DNA"/>
</dbReference>
<reference evidence="3 5" key="1">
    <citation type="submission" date="2014-08" db="EMBL/GenBank/DDBJ databases">
        <title>Methylacidiphilum kamchatkense strain Kam1 draft genome sequence.</title>
        <authorList>
            <person name="Birkeland N.-K."/>
            <person name="Erikstad H.A."/>
        </authorList>
    </citation>
    <scope>NUCLEOTIDE SEQUENCE [LARGE SCALE GENOMIC DNA]</scope>
    <source>
        <strain evidence="3 5">Kam1</strain>
    </source>
</reference>
<sequence>MKSLTKKILILSSIFLCSLTLFPHPRSLSKQNHHSQTIVPFAELHKKVSILGTKPKNVWTYGKFTAWAPVKDGVFAAGFPKLLSYSFLQKMSSFTVSPTEVIVQMAICETAFDIPGLKEGTRFEIAESNPAEVLEMIQAGSFYARLRLSSVPKILSIPKAEKLEKKEKQPTSRKGAGSTDETLEEGEAETGQEESNNRTEKRPLIVHFSDIGKAFKKRGIHPINTWTYGRFSVDSPYKDGLFIAHEAGLATRRIIEGVITAGIIFPFGERYDSAIFSSSLPHLKIDKKDIIEITKDRPAEVKEIVRAGGLIVRIELAHPPKIEKEGASNGAKDFFAPLIRIFSP</sequence>